<dbReference type="PANTHER" id="PTHR32481">
    <property type="entry name" value="AMINOPEPTIDASE"/>
    <property type="match status" value="1"/>
</dbReference>
<dbReference type="SUPFAM" id="SSF53187">
    <property type="entry name" value="Zn-dependent exopeptidases"/>
    <property type="match status" value="1"/>
</dbReference>
<feature type="binding site" evidence="8">
    <location>
        <position position="228"/>
    </location>
    <ligand>
        <name>Zn(2+)</name>
        <dbReference type="ChEBI" id="CHEBI:29105"/>
        <label>1</label>
    </ligand>
</feature>
<dbReference type="PANTHER" id="PTHR32481:SF0">
    <property type="entry name" value="AMINOPEPTIDASE YPDE-RELATED"/>
    <property type="match status" value="1"/>
</dbReference>
<protein>
    <submittedName>
        <fullName evidence="9">Endoglucanase</fullName>
    </submittedName>
</protein>
<evidence type="ECO:0000313" key="9">
    <source>
        <dbReference type="EMBL" id="AXJ00205.1"/>
    </source>
</evidence>
<dbReference type="Proteomes" id="UP000254808">
    <property type="component" value="Chromosome"/>
</dbReference>
<feature type="active site" description="Proton acceptor" evidence="7">
    <location>
        <position position="205"/>
    </location>
</feature>
<keyword evidence="4 8" id="KW-0479">Metal-binding</keyword>
<dbReference type="RefSeq" id="WP_114983494.1">
    <property type="nucleotide sequence ID" value="NZ_CP027806.1"/>
</dbReference>
<feature type="binding site" evidence="8">
    <location>
        <position position="175"/>
    </location>
    <ligand>
        <name>Zn(2+)</name>
        <dbReference type="ChEBI" id="CHEBI:29105"/>
        <label>2</label>
    </ligand>
</feature>
<dbReference type="KEGG" id="cprv:CYPRO_0928"/>
<dbReference type="CDD" id="cd05656">
    <property type="entry name" value="M42_Frv"/>
    <property type="match status" value="1"/>
</dbReference>
<keyword evidence="3" id="KW-0645">Protease</keyword>
<dbReference type="PIRSF" id="PIRSF001123">
    <property type="entry name" value="PepA_GA"/>
    <property type="match status" value="1"/>
</dbReference>
<dbReference type="InterPro" id="IPR008007">
    <property type="entry name" value="Peptidase_M42"/>
</dbReference>
<proteinExistence type="inferred from homology"/>
<reference evidence="9 10" key="1">
    <citation type="submission" date="2018-03" db="EMBL/GenBank/DDBJ databases">
        <title>Phenotypic and genomic properties of Cyclonatronum proteinivorum gen. nov., sp. nov., a haloalkaliphilic bacteroidete from soda lakes possessing Na+-translocating rhodopsin.</title>
        <authorList>
            <person name="Toshchakov S.V."/>
            <person name="Korzhenkov A."/>
            <person name="Samarov N.I."/>
            <person name="Kublanov I.V."/>
            <person name="Muntyan M.S."/>
            <person name="Sorokin D.Y."/>
        </authorList>
    </citation>
    <scope>NUCLEOTIDE SEQUENCE [LARGE SCALE GENOMIC DNA]</scope>
    <source>
        <strain evidence="9 10">Omega</strain>
    </source>
</reference>
<evidence type="ECO:0000256" key="8">
    <source>
        <dbReference type="PIRSR" id="PIRSR001123-2"/>
    </source>
</evidence>
<dbReference type="OrthoDB" id="9772053at2"/>
<dbReference type="SUPFAM" id="SSF101821">
    <property type="entry name" value="Aminopeptidase/glucanase lid domain"/>
    <property type="match status" value="1"/>
</dbReference>
<keyword evidence="5" id="KW-0378">Hydrolase</keyword>
<feature type="binding site" evidence="8">
    <location>
        <position position="66"/>
    </location>
    <ligand>
        <name>Zn(2+)</name>
        <dbReference type="ChEBI" id="CHEBI:29105"/>
        <label>1</label>
    </ligand>
</feature>
<evidence type="ECO:0000256" key="3">
    <source>
        <dbReference type="ARBA" id="ARBA00022670"/>
    </source>
</evidence>
<name>A0A345UIA3_9BACT</name>
<evidence type="ECO:0000256" key="1">
    <source>
        <dbReference type="ARBA" id="ARBA00006272"/>
    </source>
</evidence>
<organism evidence="9 10">
    <name type="scientific">Cyclonatronum proteinivorum</name>
    <dbReference type="NCBI Taxonomy" id="1457365"/>
    <lineage>
        <taxon>Bacteria</taxon>
        <taxon>Pseudomonadati</taxon>
        <taxon>Balneolota</taxon>
        <taxon>Balneolia</taxon>
        <taxon>Balneolales</taxon>
        <taxon>Cyclonatronaceae</taxon>
        <taxon>Cyclonatronum</taxon>
    </lineage>
</organism>
<sequence>MPELSVDFALLKQICETPGAPGFEEPVRTVVEHALSGFADEISTDGMGNLIVRKKGGKRKVMAAAHLDEIALISTGVDKNGFIRFHTLGGFDAKSLLNQRVIVHGSRDLPGIIGGKAPHTQSDEEKKRTPKTTELFIDCGLNEEEVSKAVPVGTPITRDQSLKTIGNNISCKSLDNRISVYILLEAFRQAASTGVDLYAVFTVQEEVGLRGARVAAHAIQPEVGLALDVTLANDLPGADTHQKISVLGEGTAIKVMDGSVICTPKLVTFLETLALDHDIAHQRELLTAGGTDTAALQYLTGVGAQVGCVSTPTRYLHTTVESCNLADVLSGIKLTKAFIEQAHTYFAL</sequence>
<keyword evidence="10" id="KW-1185">Reference proteome</keyword>
<dbReference type="Gene3D" id="2.40.30.40">
    <property type="entry name" value="Peptidase M42, domain 2"/>
    <property type="match status" value="1"/>
</dbReference>
<comment type="similarity">
    <text evidence="1 6">Belongs to the peptidase M42 family.</text>
</comment>
<accession>A0A345UIA3</accession>
<dbReference type="InterPro" id="IPR051464">
    <property type="entry name" value="Peptidase_M42_aminopept"/>
</dbReference>
<comment type="cofactor">
    <cofactor evidence="8">
        <name>a divalent metal cation</name>
        <dbReference type="ChEBI" id="CHEBI:60240"/>
    </cofactor>
    <text evidence="8">Binds 2 divalent metal cations per subunit.</text>
</comment>
<evidence type="ECO:0000313" key="10">
    <source>
        <dbReference type="Proteomes" id="UP000254808"/>
    </source>
</evidence>
<feature type="binding site" evidence="8">
    <location>
        <position position="317"/>
    </location>
    <ligand>
        <name>Zn(2+)</name>
        <dbReference type="ChEBI" id="CHEBI:29105"/>
        <label>2</label>
    </ligand>
</feature>
<evidence type="ECO:0000256" key="7">
    <source>
        <dbReference type="PIRSR" id="PIRSR001123-1"/>
    </source>
</evidence>
<evidence type="ECO:0000256" key="5">
    <source>
        <dbReference type="ARBA" id="ARBA00022801"/>
    </source>
</evidence>
<evidence type="ECO:0000256" key="6">
    <source>
        <dbReference type="PIRNR" id="PIRNR001123"/>
    </source>
</evidence>
<dbReference type="AlphaFoldDB" id="A0A345UIA3"/>
<dbReference type="GO" id="GO:0004177">
    <property type="term" value="F:aminopeptidase activity"/>
    <property type="evidence" value="ECO:0007669"/>
    <property type="project" value="UniProtKB-UniRule"/>
</dbReference>
<gene>
    <name evidence="9" type="ORF">CYPRO_0928</name>
</gene>
<dbReference type="Pfam" id="PF05343">
    <property type="entry name" value="Peptidase_M42"/>
    <property type="match status" value="1"/>
</dbReference>
<dbReference type="InterPro" id="IPR023367">
    <property type="entry name" value="Peptidase_M42_dom2"/>
</dbReference>
<dbReference type="GO" id="GO:0006508">
    <property type="term" value="P:proteolysis"/>
    <property type="evidence" value="ECO:0007669"/>
    <property type="project" value="UniProtKB-KW"/>
</dbReference>
<dbReference type="Gene3D" id="3.40.630.10">
    <property type="entry name" value="Zn peptidases"/>
    <property type="match status" value="1"/>
</dbReference>
<feature type="binding site" evidence="8">
    <location>
        <position position="206"/>
    </location>
    <ligand>
        <name>Zn(2+)</name>
        <dbReference type="ChEBI" id="CHEBI:29105"/>
        <label>2</label>
    </ligand>
</feature>
<evidence type="ECO:0000256" key="4">
    <source>
        <dbReference type="ARBA" id="ARBA00022723"/>
    </source>
</evidence>
<dbReference type="EMBL" id="CP027806">
    <property type="protein sequence ID" value="AXJ00205.1"/>
    <property type="molecule type" value="Genomic_DNA"/>
</dbReference>
<feature type="binding site" evidence="8">
    <location>
        <position position="175"/>
    </location>
    <ligand>
        <name>Zn(2+)</name>
        <dbReference type="ChEBI" id="CHEBI:29105"/>
        <label>1</label>
    </ligand>
</feature>
<evidence type="ECO:0000256" key="2">
    <source>
        <dbReference type="ARBA" id="ARBA00022438"/>
    </source>
</evidence>
<keyword evidence="2" id="KW-0031">Aminopeptidase</keyword>
<dbReference type="GO" id="GO:0046872">
    <property type="term" value="F:metal ion binding"/>
    <property type="evidence" value="ECO:0007669"/>
    <property type="project" value="UniProtKB-UniRule"/>
</dbReference>